<feature type="chain" id="PRO_5046524218" description="Lipoprotein" evidence="2">
    <location>
        <begin position="21"/>
        <end position="224"/>
    </location>
</feature>
<proteinExistence type="predicted"/>
<organism evidence="3 4">
    <name type="scientific">Crenobacter cavernae</name>
    <dbReference type="NCBI Taxonomy" id="2290923"/>
    <lineage>
        <taxon>Bacteria</taxon>
        <taxon>Pseudomonadati</taxon>
        <taxon>Pseudomonadota</taxon>
        <taxon>Betaproteobacteria</taxon>
        <taxon>Neisseriales</taxon>
        <taxon>Neisseriaceae</taxon>
        <taxon>Crenobacter</taxon>
    </lineage>
</organism>
<name>A0ABY0FEL4_9NEIS</name>
<reference evidence="3 4" key="1">
    <citation type="submission" date="2018-10" db="EMBL/GenBank/DDBJ databases">
        <title>Draft genome of Fastidiocella sp. strain 375T, a bacterium isolated from a karstic cave dripping water.</title>
        <authorList>
            <person name="Coelho C."/>
            <person name="Verissimo A."/>
            <person name="Tiago I."/>
        </authorList>
    </citation>
    <scope>NUCLEOTIDE SEQUENCE [LARGE SCALE GENOMIC DNA]</scope>
    <source>
        <strain evidence="3 4">CAVE-375</strain>
    </source>
</reference>
<feature type="region of interest" description="Disordered" evidence="1">
    <location>
        <begin position="20"/>
        <end position="88"/>
    </location>
</feature>
<evidence type="ECO:0000256" key="1">
    <source>
        <dbReference type="SAM" id="MobiDB-lite"/>
    </source>
</evidence>
<feature type="compositionally biased region" description="Low complexity" evidence="1">
    <location>
        <begin position="20"/>
        <end position="39"/>
    </location>
</feature>
<evidence type="ECO:0008006" key="5">
    <source>
        <dbReference type="Google" id="ProtNLM"/>
    </source>
</evidence>
<comment type="caution">
    <text evidence="3">The sequence shown here is derived from an EMBL/GenBank/DDBJ whole genome shotgun (WGS) entry which is preliminary data.</text>
</comment>
<gene>
    <name evidence="3" type="ORF">EBB06_12325</name>
</gene>
<accession>A0ABY0FEL4</accession>
<dbReference type="PROSITE" id="PS51257">
    <property type="entry name" value="PROKAR_LIPOPROTEIN"/>
    <property type="match status" value="1"/>
</dbReference>
<protein>
    <recommendedName>
        <fullName evidence="5">Lipoprotein</fullName>
    </recommendedName>
</protein>
<keyword evidence="4" id="KW-1185">Reference proteome</keyword>
<dbReference type="Proteomes" id="UP000290682">
    <property type="component" value="Unassembled WGS sequence"/>
</dbReference>
<evidence type="ECO:0000313" key="4">
    <source>
        <dbReference type="Proteomes" id="UP000290682"/>
    </source>
</evidence>
<dbReference type="EMBL" id="REGR01000014">
    <property type="protein sequence ID" value="RXZ42675.1"/>
    <property type="molecule type" value="Genomic_DNA"/>
</dbReference>
<feature type="signal peptide" evidence="2">
    <location>
        <begin position="1"/>
        <end position="20"/>
    </location>
</feature>
<evidence type="ECO:0000256" key="2">
    <source>
        <dbReference type="SAM" id="SignalP"/>
    </source>
</evidence>
<feature type="compositionally biased region" description="Low complexity" evidence="1">
    <location>
        <begin position="62"/>
        <end position="74"/>
    </location>
</feature>
<evidence type="ECO:0000313" key="3">
    <source>
        <dbReference type="EMBL" id="RXZ42675.1"/>
    </source>
</evidence>
<dbReference type="RefSeq" id="WP_129213464.1">
    <property type="nucleotide sequence ID" value="NZ_REGR01000014.1"/>
</dbReference>
<sequence>MKKLLIAALAGALLSGCGPASETTPAVPAASPAPAGSAVQYGGDSNGEQAARLAETRKQIEAARSSPSSTAPSQPAAPPSKWSYDSKEDKMRGQSRYFASLTSSDMIQLAFPYNGGTDLELVLRDDPEHGKDIMLWMSKGQLPCYSYDGCSFSVKFDDGPIQRFSAAGPASSGSDTLFISGPAGRKKFMAGLRKAKRMIVEVNVYDAGRQQFTFEPVGLQWERF</sequence>
<keyword evidence="2" id="KW-0732">Signal</keyword>